<dbReference type="Proteomes" id="UP000004105">
    <property type="component" value="Unassembled WGS sequence"/>
</dbReference>
<name>F2BC29_9NEIS</name>
<gene>
    <name evidence="2" type="ORF">HMPREF9123_1284</name>
</gene>
<organism evidence="2 3">
    <name type="scientific">Neisseria bacilliformis ATCC BAA-1200</name>
    <dbReference type="NCBI Taxonomy" id="888742"/>
    <lineage>
        <taxon>Bacteria</taxon>
        <taxon>Pseudomonadati</taxon>
        <taxon>Pseudomonadota</taxon>
        <taxon>Betaproteobacteria</taxon>
        <taxon>Neisseriales</taxon>
        <taxon>Neisseriaceae</taxon>
        <taxon>Neisseria</taxon>
    </lineage>
</organism>
<evidence type="ECO:0000313" key="2">
    <source>
        <dbReference type="EMBL" id="EGF11019.1"/>
    </source>
</evidence>
<dbReference type="EMBL" id="AFAY01000026">
    <property type="protein sequence ID" value="EGF11019.1"/>
    <property type="molecule type" value="Genomic_DNA"/>
</dbReference>
<sequence>MAVRRTAWLPRRSRFPSRSRPHPNPPPQAGEGTRFSDGLKTQKAA</sequence>
<feature type="compositionally biased region" description="Basic residues" evidence="1">
    <location>
        <begin position="11"/>
        <end position="21"/>
    </location>
</feature>
<comment type="caution">
    <text evidence="2">The sequence shown here is derived from an EMBL/GenBank/DDBJ whole genome shotgun (WGS) entry which is preliminary data.</text>
</comment>
<evidence type="ECO:0000256" key="1">
    <source>
        <dbReference type="SAM" id="MobiDB-lite"/>
    </source>
</evidence>
<accession>F2BC29</accession>
<keyword evidence="3" id="KW-1185">Reference proteome</keyword>
<protein>
    <submittedName>
        <fullName evidence="2">Uncharacterized protein</fullName>
    </submittedName>
</protein>
<dbReference type="HOGENOM" id="CLU_3202378_0_0_4"/>
<evidence type="ECO:0000313" key="3">
    <source>
        <dbReference type="Proteomes" id="UP000004105"/>
    </source>
</evidence>
<dbReference type="AlphaFoldDB" id="F2BC29"/>
<feature type="region of interest" description="Disordered" evidence="1">
    <location>
        <begin position="1"/>
        <end position="45"/>
    </location>
</feature>
<reference evidence="2 3" key="1">
    <citation type="submission" date="2011-02" db="EMBL/GenBank/DDBJ databases">
        <authorList>
            <person name="Muzny D."/>
            <person name="Qin X."/>
            <person name="Deng J."/>
            <person name="Jiang H."/>
            <person name="Liu Y."/>
            <person name="Qu J."/>
            <person name="Song X.-Z."/>
            <person name="Zhang L."/>
            <person name="Thornton R."/>
            <person name="Coyle M."/>
            <person name="Francisco L."/>
            <person name="Jackson L."/>
            <person name="Javaid M."/>
            <person name="Korchina V."/>
            <person name="Kovar C."/>
            <person name="Mata R."/>
            <person name="Mathew T."/>
            <person name="Ngo R."/>
            <person name="Nguyen L."/>
            <person name="Nguyen N."/>
            <person name="Okwuonu G."/>
            <person name="Ongeri F."/>
            <person name="Pham C."/>
            <person name="Simmons D."/>
            <person name="Wilczek-Boney K."/>
            <person name="Hale W."/>
            <person name="Jakkamsetti A."/>
            <person name="Pham P."/>
            <person name="Ruth R."/>
            <person name="San Lucas F."/>
            <person name="Warren J."/>
            <person name="Zhang J."/>
            <person name="Zhao Z."/>
            <person name="Zhou C."/>
            <person name="Zhu D."/>
            <person name="Lee S."/>
            <person name="Bess C."/>
            <person name="Blankenburg K."/>
            <person name="Forbes L."/>
            <person name="Fu Q."/>
            <person name="Gubbala S."/>
            <person name="Hirani K."/>
            <person name="Jayaseelan J.C."/>
            <person name="Lara F."/>
            <person name="Munidasa M."/>
            <person name="Palculict T."/>
            <person name="Patil S."/>
            <person name="Pu L.-L."/>
            <person name="Saada N."/>
            <person name="Tang L."/>
            <person name="Weissenberger G."/>
            <person name="Zhu Y."/>
            <person name="Hemphill L."/>
            <person name="Shang Y."/>
            <person name="Youmans B."/>
            <person name="Ayvaz T."/>
            <person name="Ross M."/>
            <person name="Santibanez J."/>
            <person name="Aqrawi P."/>
            <person name="Gross S."/>
            <person name="Joshi V."/>
            <person name="Fowler G."/>
            <person name="Nazareth L."/>
            <person name="Reid J."/>
            <person name="Worley K."/>
            <person name="Petrosino J."/>
            <person name="Highlander S."/>
            <person name="Gibbs R."/>
        </authorList>
    </citation>
    <scope>NUCLEOTIDE SEQUENCE [LARGE SCALE GENOMIC DNA]</scope>
    <source>
        <strain evidence="2 3">ATCC BAA-1200</strain>
    </source>
</reference>
<proteinExistence type="predicted"/>